<feature type="transmembrane region" description="Helical" evidence="7">
    <location>
        <begin position="284"/>
        <end position="306"/>
    </location>
</feature>
<dbReference type="CDD" id="cd06261">
    <property type="entry name" value="TM_PBP2"/>
    <property type="match status" value="1"/>
</dbReference>
<keyword evidence="4 7" id="KW-0812">Transmembrane</keyword>
<name>A0A4Q8AEQ1_9MICC</name>
<evidence type="ECO:0000313" key="11">
    <source>
        <dbReference type="Proteomes" id="UP000292685"/>
    </source>
</evidence>
<dbReference type="GO" id="GO:0005886">
    <property type="term" value="C:plasma membrane"/>
    <property type="evidence" value="ECO:0007669"/>
    <property type="project" value="UniProtKB-SubCell"/>
</dbReference>
<evidence type="ECO:0000256" key="7">
    <source>
        <dbReference type="RuleBase" id="RU363032"/>
    </source>
</evidence>
<keyword evidence="2 7" id="KW-0813">Transport</keyword>
<evidence type="ECO:0000256" key="3">
    <source>
        <dbReference type="ARBA" id="ARBA00022475"/>
    </source>
</evidence>
<dbReference type="Pfam" id="PF00528">
    <property type="entry name" value="BPD_transp_1"/>
    <property type="match status" value="2"/>
</dbReference>
<comment type="similarity">
    <text evidence="7">Belongs to the binding-protein-dependent transport system permease family.</text>
</comment>
<organism evidence="10 11">
    <name type="scientific">Zhihengliuella halotolerans</name>
    <dbReference type="NCBI Taxonomy" id="370736"/>
    <lineage>
        <taxon>Bacteria</taxon>
        <taxon>Bacillati</taxon>
        <taxon>Actinomycetota</taxon>
        <taxon>Actinomycetes</taxon>
        <taxon>Micrococcales</taxon>
        <taxon>Micrococcaceae</taxon>
        <taxon>Zhihengliuella</taxon>
    </lineage>
</organism>
<reference evidence="10 11" key="1">
    <citation type="submission" date="2019-02" db="EMBL/GenBank/DDBJ databases">
        <title>Sequencing the genomes of 1000 actinobacteria strains.</title>
        <authorList>
            <person name="Klenk H.-P."/>
        </authorList>
    </citation>
    <scope>NUCLEOTIDE SEQUENCE [LARGE SCALE GENOMIC DNA]</scope>
    <source>
        <strain evidence="10 11">DSM 17364</strain>
    </source>
</reference>
<evidence type="ECO:0000313" key="10">
    <source>
        <dbReference type="EMBL" id="RZU62664.1"/>
    </source>
</evidence>
<feature type="domain" description="ABC transmembrane type-1" evidence="9">
    <location>
        <begin position="105"/>
        <end position="298"/>
    </location>
</feature>
<evidence type="ECO:0000256" key="2">
    <source>
        <dbReference type="ARBA" id="ARBA00022448"/>
    </source>
</evidence>
<feature type="compositionally biased region" description="Low complexity" evidence="8">
    <location>
        <begin position="591"/>
        <end position="624"/>
    </location>
</feature>
<accession>A0A4Q8AEQ1</accession>
<feature type="transmembrane region" description="Helical" evidence="7">
    <location>
        <begin position="544"/>
        <end position="568"/>
    </location>
</feature>
<comment type="subcellular location">
    <subcellularLocation>
        <location evidence="1 7">Cell membrane</location>
        <topology evidence="1 7">Multi-pass membrane protein</topology>
    </subcellularLocation>
</comment>
<keyword evidence="5 7" id="KW-1133">Transmembrane helix</keyword>
<evidence type="ECO:0000256" key="5">
    <source>
        <dbReference type="ARBA" id="ARBA00022989"/>
    </source>
</evidence>
<evidence type="ECO:0000259" key="9">
    <source>
        <dbReference type="PROSITE" id="PS50928"/>
    </source>
</evidence>
<feature type="transmembrane region" description="Helical" evidence="7">
    <location>
        <begin position="241"/>
        <end position="264"/>
    </location>
</feature>
<dbReference type="RefSeq" id="WP_242607592.1">
    <property type="nucleotide sequence ID" value="NZ_SHLA01000001.1"/>
</dbReference>
<keyword evidence="11" id="KW-1185">Reference proteome</keyword>
<dbReference type="InterPro" id="IPR035906">
    <property type="entry name" value="MetI-like_sf"/>
</dbReference>
<feature type="transmembrane region" description="Helical" evidence="7">
    <location>
        <begin position="107"/>
        <end position="130"/>
    </location>
</feature>
<evidence type="ECO:0000256" key="8">
    <source>
        <dbReference type="SAM" id="MobiDB-lite"/>
    </source>
</evidence>
<dbReference type="SUPFAM" id="SSF161098">
    <property type="entry name" value="MetI-like"/>
    <property type="match status" value="1"/>
</dbReference>
<feature type="region of interest" description="Disordered" evidence="8">
    <location>
        <begin position="573"/>
        <end position="624"/>
    </location>
</feature>
<evidence type="ECO:0000256" key="4">
    <source>
        <dbReference type="ARBA" id="ARBA00022692"/>
    </source>
</evidence>
<feature type="transmembrane region" description="Helical" evidence="7">
    <location>
        <begin position="142"/>
        <end position="168"/>
    </location>
</feature>
<feature type="transmembrane region" description="Helical" evidence="7">
    <location>
        <begin position="389"/>
        <end position="413"/>
    </location>
</feature>
<feature type="transmembrane region" description="Helical" evidence="7">
    <location>
        <begin position="180"/>
        <end position="199"/>
    </location>
</feature>
<dbReference type="PROSITE" id="PS50928">
    <property type="entry name" value="ABC_TM1"/>
    <property type="match status" value="2"/>
</dbReference>
<feature type="domain" description="ABC transmembrane type-1" evidence="9">
    <location>
        <begin position="381"/>
        <end position="567"/>
    </location>
</feature>
<proteinExistence type="inferred from homology"/>
<dbReference type="AlphaFoldDB" id="A0A4Q8AEQ1"/>
<dbReference type="Proteomes" id="UP000292685">
    <property type="component" value="Unassembled WGS sequence"/>
</dbReference>
<dbReference type="GO" id="GO:0055085">
    <property type="term" value="P:transmembrane transport"/>
    <property type="evidence" value="ECO:0007669"/>
    <property type="project" value="InterPro"/>
</dbReference>
<protein>
    <submittedName>
        <fullName evidence="10">Peptide/nickel transport system permease protein</fullName>
    </submittedName>
</protein>
<dbReference type="InterPro" id="IPR000515">
    <property type="entry name" value="MetI-like"/>
</dbReference>
<dbReference type="EMBL" id="SHLA01000001">
    <property type="protein sequence ID" value="RZU62664.1"/>
    <property type="molecule type" value="Genomic_DNA"/>
</dbReference>
<feature type="transmembrane region" description="Helical" evidence="7">
    <location>
        <begin position="425"/>
        <end position="452"/>
    </location>
</feature>
<keyword evidence="6 7" id="KW-0472">Membrane</keyword>
<gene>
    <name evidence="10" type="ORF">EV380_2262</name>
</gene>
<evidence type="ECO:0000256" key="6">
    <source>
        <dbReference type="ARBA" id="ARBA00023136"/>
    </source>
</evidence>
<feature type="transmembrane region" description="Helical" evidence="7">
    <location>
        <begin position="327"/>
        <end position="347"/>
    </location>
</feature>
<comment type="caution">
    <text evidence="10">The sequence shown here is derived from an EMBL/GenBank/DDBJ whole genome shotgun (WGS) entry which is preliminary data.</text>
</comment>
<evidence type="ECO:0000256" key="1">
    <source>
        <dbReference type="ARBA" id="ARBA00004651"/>
    </source>
</evidence>
<sequence>MIHRASRIALASRVLAGLALLTVVGALPWLSQRDPAHSVLRARYAELEPTPEALASIRAELGLDGGPIAISARWWADVLRGDLGVSWVSGGPIAPGVSQAVGVSATLTLFAMLVTALVAAALVAPVLIAIARDRPVRGSGPLGVALTALPEFLLASGFLVIVAVQLRWLPPYGWTGLDTAILPALALGIPGGGLFGRLLGDALAGSSREAWVQVWRLAGARRRVILPAVLRRAAASVVDQLGLIVIGVLGGAVAVEQIFAIPGLGRYLLGGANAQDLPALQAGVLAMAAAALVIGVFASATRLWLLGGPLPAGAVSPPPERPHGDRMAQWTFGIGCALLVLLLVAGLPRDPFEVAHARLAAPSWELPFGADASGRDLLARVAHGALGTLVPALGIVLAAIAIGLVLAFIPNAVRGPIEVANATPPIIAGVVIAALAGPTMGGAAAAVLWVSWPPLASHAVALVEEAKAMPHVKWLPLAGVRPFEVMARHVVPVVAPALARHGMLRLPGVALALASLGFLGLGAQPPAPEWGRLLAEGIDYVERAPWTTAAPAASLILISVIAVAAASLQGSRITLPRPSQHGGPTRPNDGGPPTSGEAAPAEGATGTRATRNSAAPAGSSASGH</sequence>
<keyword evidence="3" id="KW-1003">Cell membrane</keyword>
<dbReference type="PANTHER" id="PTHR43163:SF6">
    <property type="entry name" value="DIPEPTIDE TRANSPORT SYSTEM PERMEASE PROTEIN DPPB-RELATED"/>
    <property type="match status" value="1"/>
</dbReference>
<dbReference type="PANTHER" id="PTHR43163">
    <property type="entry name" value="DIPEPTIDE TRANSPORT SYSTEM PERMEASE PROTEIN DPPB-RELATED"/>
    <property type="match status" value="1"/>
</dbReference>